<reference evidence="1" key="1">
    <citation type="submission" date="2020-04" db="EMBL/GenBank/DDBJ databases">
        <authorList>
            <person name="Chiriac C."/>
            <person name="Salcher M."/>
            <person name="Ghai R."/>
            <person name="Kavagutti S V."/>
        </authorList>
    </citation>
    <scope>NUCLEOTIDE SEQUENCE</scope>
</reference>
<evidence type="ECO:0000313" key="1">
    <source>
        <dbReference type="EMBL" id="CAB4151496.1"/>
    </source>
</evidence>
<organism evidence="1">
    <name type="scientific">uncultured Caudovirales phage</name>
    <dbReference type="NCBI Taxonomy" id="2100421"/>
    <lineage>
        <taxon>Viruses</taxon>
        <taxon>Duplodnaviria</taxon>
        <taxon>Heunggongvirae</taxon>
        <taxon>Uroviricota</taxon>
        <taxon>Caudoviricetes</taxon>
        <taxon>Peduoviridae</taxon>
        <taxon>Maltschvirus</taxon>
        <taxon>Maltschvirus maltsch</taxon>
    </lineage>
</organism>
<accession>A0A6J5N2K0</accession>
<dbReference type="EMBL" id="LR796564">
    <property type="protein sequence ID" value="CAB4151496.1"/>
    <property type="molecule type" value="Genomic_DNA"/>
</dbReference>
<proteinExistence type="predicted"/>
<sequence>MKRAKNLISMYEITKIMFEGKSDFEKQLEYQKWLKNKDQIEDQIMNDINKSIEKTLIDLNKENTERMKKFGILKEEKNQMKKNFIDLPLSIDKNFEGKIVERAEIGSEGYAENIEYQLMVAVDSNTGKMSIQYYGEDDTYLSHKEIIKAIKIENKIGKHGNK</sequence>
<protein>
    <submittedName>
        <fullName evidence="1">Uncharacterized protein</fullName>
    </submittedName>
</protein>
<name>A0A6J5N2K0_9CAUD</name>
<gene>
    <name evidence="1" type="ORF">UFOVP597_20</name>
</gene>